<dbReference type="Pfam" id="PF02906">
    <property type="entry name" value="Fe_hyd_lg_C"/>
    <property type="match status" value="1"/>
</dbReference>
<dbReference type="Pfam" id="PF13237">
    <property type="entry name" value="Fer4_10"/>
    <property type="match status" value="1"/>
</dbReference>
<evidence type="ECO:0000259" key="6">
    <source>
        <dbReference type="PROSITE" id="PS51379"/>
    </source>
</evidence>
<dbReference type="InterPro" id="IPR017900">
    <property type="entry name" value="4Fe4S_Fe_S_CS"/>
</dbReference>
<dbReference type="GO" id="GO:0046872">
    <property type="term" value="F:metal ion binding"/>
    <property type="evidence" value="ECO:0007669"/>
    <property type="project" value="UniProtKB-KW"/>
</dbReference>
<dbReference type="PROSITE" id="PS51656">
    <property type="entry name" value="4FE4S"/>
    <property type="match status" value="1"/>
</dbReference>
<comment type="caution">
    <text evidence="8">The sequence shown here is derived from an EMBL/GenBank/DDBJ whole genome shotgun (WGS) entry which is preliminary data.</text>
</comment>
<dbReference type="EMBL" id="JACRST010000004">
    <property type="protein sequence ID" value="MBC8546171.1"/>
    <property type="molecule type" value="Genomic_DNA"/>
</dbReference>
<feature type="domain" description="PAS" evidence="5">
    <location>
        <begin position="404"/>
        <end position="448"/>
    </location>
</feature>
<organism evidence="8 9">
    <name type="scientific">Ligaoa zhengdingensis</name>
    <dbReference type="NCBI Taxonomy" id="2763658"/>
    <lineage>
        <taxon>Bacteria</taxon>
        <taxon>Bacillati</taxon>
        <taxon>Bacillota</taxon>
        <taxon>Clostridia</taxon>
        <taxon>Eubacteriales</taxon>
        <taxon>Oscillospiraceae</taxon>
        <taxon>Ligaoa</taxon>
    </lineage>
</organism>
<dbReference type="Gene3D" id="3.30.70.20">
    <property type="match status" value="1"/>
</dbReference>
<evidence type="ECO:0000256" key="3">
    <source>
        <dbReference type="ARBA" id="ARBA00023004"/>
    </source>
</evidence>
<keyword evidence="4" id="KW-0411">Iron-sulfur</keyword>
<dbReference type="InterPro" id="IPR050340">
    <property type="entry name" value="Cytosolic_Fe-S_CAF"/>
</dbReference>
<gene>
    <name evidence="8" type="ORF">H8711_04375</name>
</gene>
<dbReference type="PROSITE" id="PS00198">
    <property type="entry name" value="4FE4S_FER_1"/>
    <property type="match status" value="1"/>
</dbReference>
<dbReference type="SUPFAM" id="SSF53920">
    <property type="entry name" value="Fe-only hydrogenase"/>
    <property type="match status" value="1"/>
</dbReference>
<keyword evidence="9" id="KW-1185">Reference proteome</keyword>
<keyword evidence="1" id="KW-0004">4Fe-4S</keyword>
<dbReference type="InterPro" id="IPR013767">
    <property type="entry name" value="PAS_fold"/>
</dbReference>
<dbReference type="PANTHER" id="PTHR11615">
    <property type="entry name" value="NITRATE, FORMATE, IRON DEHYDROGENASE"/>
    <property type="match status" value="1"/>
</dbReference>
<dbReference type="SUPFAM" id="SSF54862">
    <property type="entry name" value="4Fe-4S ferredoxins"/>
    <property type="match status" value="1"/>
</dbReference>
<evidence type="ECO:0000259" key="5">
    <source>
        <dbReference type="PROSITE" id="PS50112"/>
    </source>
</evidence>
<dbReference type="SMART" id="SM00091">
    <property type="entry name" value="PAS"/>
    <property type="match status" value="1"/>
</dbReference>
<evidence type="ECO:0000256" key="1">
    <source>
        <dbReference type="ARBA" id="ARBA00022485"/>
    </source>
</evidence>
<dbReference type="Pfam" id="PF04060">
    <property type="entry name" value="FeS"/>
    <property type="match status" value="1"/>
</dbReference>
<proteinExistence type="predicted"/>
<evidence type="ECO:0000256" key="4">
    <source>
        <dbReference type="ARBA" id="ARBA00023014"/>
    </source>
</evidence>
<dbReference type="Gene3D" id="3.40.950.10">
    <property type="entry name" value="Fe-only Hydrogenase (Larger Subunit), Chain L, domain 3"/>
    <property type="match status" value="1"/>
</dbReference>
<protein>
    <submittedName>
        <fullName evidence="8">PAS domain S-box protein</fullName>
    </submittedName>
</protein>
<dbReference type="Gene3D" id="1.10.15.40">
    <property type="entry name" value="Electron transport complex subunit B, putative Fe-S cluster"/>
    <property type="match status" value="1"/>
</dbReference>
<dbReference type="GO" id="GO:0051539">
    <property type="term" value="F:4 iron, 4 sulfur cluster binding"/>
    <property type="evidence" value="ECO:0007669"/>
    <property type="project" value="UniProtKB-KW"/>
</dbReference>
<evidence type="ECO:0000313" key="8">
    <source>
        <dbReference type="EMBL" id="MBC8546171.1"/>
    </source>
</evidence>
<dbReference type="InterPro" id="IPR000014">
    <property type="entry name" value="PAS"/>
</dbReference>
<dbReference type="InterPro" id="IPR007202">
    <property type="entry name" value="4Fe-4S_dom"/>
</dbReference>
<dbReference type="PROSITE" id="PS51379">
    <property type="entry name" value="4FE4S_FER_2"/>
    <property type="match status" value="2"/>
</dbReference>
<feature type="domain" description="4Fe-4S" evidence="7">
    <location>
        <begin position="352"/>
        <end position="413"/>
    </location>
</feature>
<dbReference type="Pfam" id="PF00989">
    <property type="entry name" value="PAS"/>
    <property type="match status" value="1"/>
</dbReference>
<dbReference type="InterPro" id="IPR035965">
    <property type="entry name" value="PAS-like_dom_sf"/>
</dbReference>
<sequence>MSVIELNPTNCRNCYKCIRECPIKAIAFKDGRAKIIDKECILCGICVQSCPQNAKYIRNDVDEVKSLLRLGKPVYASVAPSWQGWYGTDDFSVLSAALKKLGFAGVEETAIGAAETSREYAELMEKGSMKNIIGTACASVVMLIERKYPELIKMLSPVSSPMMAHARLMRESYGDIKVVFIGPCLSKKDEAADPLAGGLVNVALTFSSVDRWMAEQGVRLEQEDHEAVGVRNAVARLYPKPRGILATIPKERYGDYRPIAVDGIFRCIEVFDAIQNGELDHVFVEANICAGGCLGGPIMRMGGKRAMLLEEKISGEALPHDARPALSASAQYPHPRVFANRSDKAPEPSEAEIRQILARIGKYTPEQELNCGSCGYPTCRAKAVAVYQGKADINMCLPFFRDRAENLSNMVMEHSPNAIIAFDNDLLVQELNPSAEEMFGAARADIIGLPLPEFYGETAFDEARDSGKIVTRRSKLFRNDHAAEETFIYIKEHNMYLVFVKDISDDEKRQEELAQLRAHTIDTAQQVIDKQMRVAQEIASLLGETTAETKVALTNLKKSMAGPESADRK</sequence>
<evidence type="ECO:0000259" key="7">
    <source>
        <dbReference type="PROSITE" id="PS51656"/>
    </source>
</evidence>
<keyword evidence="2" id="KW-0479">Metal-binding</keyword>
<dbReference type="RefSeq" id="WP_249282324.1">
    <property type="nucleotide sequence ID" value="NZ_JACRST010000004.1"/>
</dbReference>
<dbReference type="Gene3D" id="3.30.450.20">
    <property type="entry name" value="PAS domain"/>
    <property type="match status" value="1"/>
</dbReference>
<feature type="domain" description="4Fe-4S ferredoxin-type" evidence="6">
    <location>
        <begin position="31"/>
        <end position="60"/>
    </location>
</feature>
<dbReference type="InterPro" id="IPR017896">
    <property type="entry name" value="4Fe4S_Fe-S-bd"/>
</dbReference>
<dbReference type="InterPro" id="IPR009016">
    <property type="entry name" value="Fe_hydrogenase"/>
</dbReference>
<dbReference type="PROSITE" id="PS50112">
    <property type="entry name" value="PAS"/>
    <property type="match status" value="1"/>
</dbReference>
<dbReference type="CDD" id="cd00130">
    <property type="entry name" value="PAS"/>
    <property type="match status" value="1"/>
</dbReference>
<name>A0A926I4F1_9FIRM</name>
<dbReference type="AlphaFoldDB" id="A0A926I4F1"/>
<feature type="domain" description="4Fe-4S ferredoxin-type" evidence="6">
    <location>
        <begin position="2"/>
        <end position="30"/>
    </location>
</feature>
<dbReference type="GO" id="GO:0006355">
    <property type="term" value="P:regulation of DNA-templated transcription"/>
    <property type="evidence" value="ECO:0007669"/>
    <property type="project" value="InterPro"/>
</dbReference>
<reference evidence="8" key="1">
    <citation type="submission" date="2020-08" db="EMBL/GenBank/DDBJ databases">
        <title>Genome public.</title>
        <authorList>
            <person name="Liu C."/>
            <person name="Sun Q."/>
        </authorList>
    </citation>
    <scope>NUCLEOTIDE SEQUENCE</scope>
    <source>
        <strain evidence="8">NSJ-31</strain>
    </source>
</reference>
<accession>A0A926I4F1</accession>
<keyword evidence="3" id="KW-0408">Iron</keyword>
<dbReference type="InterPro" id="IPR004108">
    <property type="entry name" value="Fe_hydrogenase_lsu_C"/>
</dbReference>
<evidence type="ECO:0000256" key="2">
    <source>
        <dbReference type="ARBA" id="ARBA00022723"/>
    </source>
</evidence>
<evidence type="ECO:0000313" key="9">
    <source>
        <dbReference type="Proteomes" id="UP000653127"/>
    </source>
</evidence>
<dbReference type="SUPFAM" id="SSF55785">
    <property type="entry name" value="PYP-like sensor domain (PAS domain)"/>
    <property type="match status" value="1"/>
</dbReference>
<dbReference type="Proteomes" id="UP000653127">
    <property type="component" value="Unassembled WGS sequence"/>
</dbReference>
<dbReference type="NCBIfam" id="TIGR00229">
    <property type="entry name" value="sensory_box"/>
    <property type="match status" value="1"/>
</dbReference>